<reference evidence="1 2" key="1">
    <citation type="submission" date="2015-10" db="EMBL/GenBank/DDBJ databases">
        <title>Full genome of DAOMC 229536 Phialocephala scopiformis, a fungal endophyte of spruce producing the potent anti-insectan compound rugulosin.</title>
        <authorList>
            <consortium name="DOE Joint Genome Institute"/>
            <person name="Walker A.K."/>
            <person name="Frasz S.L."/>
            <person name="Seifert K.A."/>
            <person name="Miller J.D."/>
            <person name="Mondo S.J."/>
            <person name="Labutti K."/>
            <person name="Lipzen A."/>
            <person name="Dockter R."/>
            <person name="Kennedy M."/>
            <person name="Grigoriev I.V."/>
            <person name="Spatafora J.W."/>
        </authorList>
    </citation>
    <scope>NUCLEOTIDE SEQUENCE [LARGE SCALE GENOMIC DNA]</scope>
    <source>
        <strain evidence="1 2">CBS 120377</strain>
    </source>
</reference>
<sequence length="144" mass="15770">MSTSTSETLPIVATSTHPQLTCSAAMNSENEDIKTLRQRAEQKSILVNELPLNIHCGIFKLLEPASQRILGATCVSFYETFNEHCDGKVIQAHLSEFATVNQGFTGTPAYQIFIHKWLFKDRCPVALKSAIIGLGTSSLGSQLD</sequence>
<organism evidence="1 2">
    <name type="scientific">Mollisia scopiformis</name>
    <name type="common">Conifer needle endophyte fungus</name>
    <name type="synonym">Phialocephala scopiformis</name>
    <dbReference type="NCBI Taxonomy" id="149040"/>
    <lineage>
        <taxon>Eukaryota</taxon>
        <taxon>Fungi</taxon>
        <taxon>Dikarya</taxon>
        <taxon>Ascomycota</taxon>
        <taxon>Pezizomycotina</taxon>
        <taxon>Leotiomycetes</taxon>
        <taxon>Helotiales</taxon>
        <taxon>Mollisiaceae</taxon>
        <taxon>Mollisia</taxon>
    </lineage>
</organism>
<evidence type="ECO:0000313" key="1">
    <source>
        <dbReference type="EMBL" id="KUJ10879.1"/>
    </source>
</evidence>
<dbReference type="RefSeq" id="XP_018065234.1">
    <property type="nucleotide sequence ID" value="XM_018220516.1"/>
</dbReference>
<dbReference type="AlphaFoldDB" id="A0A194WT80"/>
<proteinExistence type="predicted"/>
<keyword evidence="2" id="KW-1185">Reference proteome</keyword>
<dbReference type="KEGG" id="psco:LY89DRAFT_739860"/>
<dbReference type="GeneID" id="28830242"/>
<dbReference type="InParanoid" id="A0A194WT80"/>
<name>A0A194WT80_MOLSC</name>
<accession>A0A194WT80</accession>
<protein>
    <submittedName>
        <fullName evidence="1">Uncharacterized protein</fullName>
    </submittedName>
</protein>
<gene>
    <name evidence="1" type="ORF">LY89DRAFT_739860</name>
</gene>
<evidence type="ECO:0000313" key="2">
    <source>
        <dbReference type="Proteomes" id="UP000070700"/>
    </source>
</evidence>
<dbReference type="EMBL" id="KQ947428">
    <property type="protein sequence ID" value="KUJ10879.1"/>
    <property type="molecule type" value="Genomic_DNA"/>
</dbReference>
<dbReference type="OrthoDB" id="3573208at2759"/>
<dbReference type="Proteomes" id="UP000070700">
    <property type="component" value="Unassembled WGS sequence"/>
</dbReference>